<dbReference type="EMBL" id="JASJQH010001323">
    <property type="protein sequence ID" value="KAK9761582.1"/>
    <property type="molecule type" value="Genomic_DNA"/>
</dbReference>
<evidence type="ECO:0008006" key="3">
    <source>
        <dbReference type="Google" id="ProtNLM"/>
    </source>
</evidence>
<dbReference type="Proteomes" id="UP001479436">
    <property type="component" value="Unassembled WGS sequence"/>
</dbReference>
<dbReference type="SUPFAM" id="SSF81383">
    <property type="entry name" value="F-box domain"/>
    <property type="match status" value="1"/>
</dbReference>
<dbReference type="Gene3D" id="3.80.10.10">
    <property type="entry name" value="Ribonuclease Inhibitor"/>
    <property type="match status" value="1"/>
</dbReference>
<dbReference type="InterPro" id="IPR032675">
    <property type="entry name" value="LRR_dom_sf"/>
</dbReference>
<proteinExistence type="predicted"/>
<comment type="caution">
    <text evidence="1">The sequence shown here is derived from an EMBL/GenBank/DDBJ whole genome shotgun (WGS) entry which is preliminary data.</text>
</comment>
<reference evidence="1 2" key="1">
    <citation type="submission" date="2023-04" db="EMBL/GenBank/DDBJ databases">
        <title>Genome of Basidiobolus ranarum AG-B5.</title>
        <authorList>
            <person name="Stajich J.E."/>
            <person name="Carter-House D."/>
            <person name="Gryganskyi A."/>
        </authorList>
    </citation>
    <scope>NUCLEOTIDE SEQUENCE [LARGE SCALE GENOMIC DNA]</scope>
    <source>
        <strain evidence="1 2">AG-B5</strain>
    </source>
</reference>
<evidence type="ECO:0000313" key="1">
    <source>
        <dbReference type="EMBL" id="KAK9761582.1"/>
    </source>
</evidence>
<gene>
    <name evidence="1" type="ORF">K7432_013418</name>
</gene>
<dbReference type="InterPro" id="IPR036047">
    <property type="entry name" value="F-box-like_dom_sf"/>
</dbReference>
<evidence type="ECO:0000313" key="2">
    <source>
        <dbReference type="Proteomes" id="UP001479436"/>
    </source>
</evidence>
<organism evidence="1 2">
    <name type="scientific">Basidiobolus ranarum</name>
    <dbReference type="NCBI Taxonomy" id="34480"/>
    <lineage>
        <taxon>Eukaryota</taxon>
        <taxon>Fungi</taxon>
        <taxon>Fungi incertae sedis</taxon>
        <taxon>Zoopagomycota</taxon>
        <taxon>Entomophthoromycotina</taxon>
        <taxon>Basidiobolomycetes</taxon>
        <taxon>Basidiobolales</taxon>
        <taxon>Basidiobolaceae</taxon>
        <taxon>Basidiobolus</taxon>
    </lineage>
</organism>
<dbReference type="SUPFAM" id="SSF52047">
    <property type="entry name" value="RNI-like"/>
    <property type="match status" value="1"/>
</dbReference>
<accession>A0ABR2WJB0</accession>
<sequence length="481" mass="55248">MSKNSVLPLEVLKLTFEYLTLSPASLVNCCLVNSVWSKVSLAVLWKNPLPQTEEASQKFIQYVYEHEVGDAHLDLVRVIGSRFFCDLYDELYKFSNLQSLNFPRSPGECQWDTTWRFPYLKRVAYVPIDFNCNGYDLLEHIFSQFPNLEGISLCCSSLPSPPLLCRFPCNEKLVSVSILCHGYREWYKAGYGDAIVNEFVHAVWRKLNSRLRDFGLIFVRDIGYSDEDLDSYVKLWNFEDAPCSRLDSLELNGVNLDDEAIEKLAHLISPTLQSRDISRCANTSTQMPSLGSWQKLLRKVGKRLTALHLADFPLPVQMPKIIADECEKLAELTLITENMAELETIYMFKKLGNTLEYIDIECVDLSSTVLNTLFLHSKPRELMLDAVEARLDITKIDKAPPATFFERLENLALNEFEIQGPLIAAVRDYGQCMARWMISDHPRLPTSMVEQVLEIKPKLEFYLCNPYEHLSGRENLLNRAR</sequence>
<keyword evidence="2" id="KW-1185">Reference proteome</keyword>
<name>A0ABR2WJB0_9FUNG</name>
<protein>
    <recommendedName>
        <fullName evidence="3">F-box domain-containing protein</fullName>
    </recommendedName>
</protein>